<keyword evidence="2" id="KW-1185">Reference proteome</keyword>
<name>A0A7W3QLR5_ACTNM</name>
<protein>
    <submittedName>
        <fullName evidence="1">Uncharacterized protein</fullName>
    </submittedName>
</protein>
<comment type="caution">
    <text evidence="1">The sequence shown here is derived from an EMBL/GenBank/DDBJ whole genome shotgun (WGS) entry which is preliminary data.</text>
</comment>
<reference evidence="1 2" key="1">
    <citation type="submission" date="2020-08" db="EMBL/GenBank/DDBJ databases">
        <title>Genomic Encyclopedia of Type Strains, Phase IV (KMG-IV): sequencing the most valuable type-strain genomes for metagenomic binning, comparative biology and taxonomic classification.</title>
        <authorList>
            <person name="Goeker M."/>
        </authorList>
    </citation>
    <scope>NUCLEOTIDE SEQUENCE [LARGE SCALE GENOMIC DNA]</scope>
    <source>
        <strain evidence="1 2">DSM 44197</strain>
    </source>
</reference>
<dbReference type="AlphaFoldDB" id="A0A7W3QLR5"/>
<organism evidence="1 2">
    <name type="scientific">Actinomadura namibiensis</name>
    <dbReference type="NCBI Taxonomy" id="182080"/>
    <lineage>
        <taxon>Bacteria</taxon>
        <taxon>Bacillati</taxon>
        <taxon>Actinomycetota</taxon>
        <taxon>Actinomycetes</taxon>
        <taxon>Streptosporangiales</taxon>
        <taxon>Thermomonosporaceae</taxon>
        <taxon>Actinomadura</taxon>
    </lineage>
</organism>
<gene>
    <name evidence="1" type="ORF">HNR61_003402</name>
</gene>
<evidence type="ECO:0000313" key="2">
    <source>
        <dbReference type="Proteomes" id="UP000572680"/>
    </source>
</evidence>
<proteinExistence type="predicted"/>
<accession>A0A7W3QLR5</accession>
<dbReference type="RefSeq" id="WP_182844100.1">
    <property type="nucleotide sequence ID" value="NZ_BAAALP010000010.1"/>
</dbReference>
<evidence type="ECO:0000313" key="1">
    <source>
        <dbReference type="EMBL" id="MBA8951762.1"/>
    </source>
</evidence>
<dbReference type="EMBL" id="JACJIA010000004">
    <property type="protein sequence ID" value="MBA8951762.1"/>
    <property type="molecule type" value="Genomic_DNA"/>
</dbReference>
<sequence>MNDNEVREEILRLLRDDLPIPAPAEFEQRPVVPLDRDVDGDIAVILVLRRGQAMPGARDLTYMETWTFQKRDGDWQELGGAGGTAPEKPLTRRGAAELGGHLLLHGWGNTVRNANRLLPWGAKYVHEARLQASDEVARIRFGNRTLEVPEHGHAVVVWGARRAPRAEALSADGAVLEVLDLDRSKTMLNI</sequence>
<dbReference type="Proteomes" id="UP000572680">
    <property type="component" value="Unassembled WGS sequence"/>
</dbReference>